<name>A0A109BE07_HYPSL</name>
<organism evidence="1 2">
    <name type="scientific">Hyphomicrobium sulfonivorans</name>
    <dbReference type="NCBI Taxonomy" id="121290"/>
    <lineage>
        <taxon>Bacteria</taxon>
        <taxon>Pseudomonadati</taxon>
        <taxon>Pseudomonadota</taxon>
        <taxon>Alphaproteobacteria</taxon>
        <taxon>Hyphomicrobiales</taxon>
        <taxon>Hyphomicrobiaceae</taxon>
        <taxon>Hyphomicrobium</taxon>
    </lineage>
</organism>
<dbReference type="EMBL" id="LMTR01000071">
    <property type="protein sequence ID" value="KWT66815.1"/>
    <property type="molecule type" value="Genomic_DNA"/>
</dbReference>
<protein>
    <submittedName>
        <fullName evidence="1">Uncharacterized protein</fullName>
    </submittedName>
</protein>
<proteinExistence type="predicted"/>
<gene>
    <name evidence="1" type="ORF">APY04_2222</name>
</gene>
<evidence type="ECO:0000313" key="2">
    <source>
        <dbReference type="Proteomes" id="UP000059074"/>
    </source>
</evidence>
<keyword evidence="2" id="KW-1185">Reference proteome</keyword>
<dbReference type="AlphaFoldDB" id="A0A109BE07"/>
<dbReference type="Proteomes" id="UP000059074">
    <property type="component" value="Unassembled WGS sequence"/>
</dbReference>
<comment type="caution">
    <text evidence="1">The sequence shown here is derived from an EMBL/GenBank/DDBJ whole genome shotgun (WGS) entry which is preliminary data.</text>
</comment>
<sequence length="59" mass="6088">MDGAVGVPELTGDFIAAVRSGATVWAVATNGKQTKVRQAKASAHVEVPRVARTATVLNI</sequence>
<accession>A0A109BE07</accession>
<reference evidence="1 2" key="1">
    <citation type="submission" date="2015-10" db="EMBL/GenBank/DDBJ databases">
        <title>Transcriptomic analysis of a linuron degrading triple-species bacterial consortium.</title>
        <authorList>
            <person name="Albers P."/>
        </authorList>
    </citation>
    <scope>NUCLEOTIDE SEQUENCE [LARGE SCALE GENOMIC DNA]</scope>
    <source>
        <strain evidence="1 2">WDL6</strain>
    </source>
</reference>
<evidence type="ECO:0000313" key="1">
    <source>
        <dbReference type="EMBL" id="KWT66815.1"/>
    </source>
</evidence>